<dbReference type="eggNOG" id="arCOG07865">
    <property type="taxonomic scope" value="Archaea"/>
</dbReference>
<dbReference type="AlphaFoldDB" id="A3DPN8"/>
<keyword evidence="2" id="KW-1185">Reference proteome</keyword>
<dbReference type="Proteomes" id="UP000000254">
    <property type="component" value="Chromosome"/>
</dbReference>
<accession>A3DPN8</accession>
<evidence type="ECO:0000313" key="2">
    <source>
        <dbReference type="Proteomes" id="UP000000254"/>
    </source>
</evidence>
<dbReference type="STRING" id="399550.Smar_1509"/>
<gene>
    <name evidence="1" type="ordered locus">Smar_1509</name>
</gene>
<reference evidence="1 2" key="2">
    <citation type="journal article" date="2009" name="Stand. Genomic Sci.">
        <title>Complete genome sequence of Staphylothermus marinus Stetter and Fiala 1986 type strain F1.</title>
        <authorList>
            <person name="Anderson I.J."/>
            <person name="Sun H."/>
            <person name="Lapidus A."/>
            <person name="Copeland A."/>
            <person name="Glavina Del Rio T."/>
            <person name="Tice H."/>
            <person name="Dalin E."/>
            <person name="Lucas S."/>
            <person name="Barry K."/>
            <person name="Land M."/>
            <person name="Richardson P."/>
            <person name="Huber H."/>
            <person name="Kyrpides N.C."/>
        </authorList>
    </citation>
    <scope>NUCLEOTIDE SEQUENCE [LARGE SCALE GENOMIC DNA]</scope>
    <source>
        <strain evidence="2">ATCC 43588 / DSM 3639 / JCM 9404 / F1</strain>
    </source>
</reference>
<dbReference type="OrthoDB" id="21321at2157"/>
<proteinExistence type="predicted"/>
<organism evidence="1 2">
    <name type="scientific">Staphylothermus marinus (strain ATCC 43588 / DSM 3639 / JCM 9404 / F1)</name>
    <dbReference type="NCBI Taxonomy" id="399550"/>
    <lineage>
        <taxon>Archaea</taxon>
        <taxon>Thermoproteota</taxon>
        <taxon>Thermoprotei</taxon>
        <taxon>Desulfurococcales</taxon>
        <taxon>Desulfurococcaceae</taxon>
        <taxon>Staphylothermus</taxon>
    </lineage>
</organism>
<protein>
    <submittedName>
        <fullName evidence="1">Uncharacterized protein</fullName>
    </submittedName>
</protein>
<dbReference type="EMBL" id="CP000575">
    <property type="protein sequence ID" value="ABN70598.1"/>
    <property type="molecule type" value="Genomic_DNA"/>
</dbReference>
<sequence>MEYLKVLEEDNIHVVVGVGGEENSTIDRSGVIYSELVRLANKYNKRRFTLHVVSDKPRPLYIENIRSLIQNNIVYSLTIRYHNLNFEELEKIINDLLARNKLVYGVVEEEFAELISFLRNKGVEVVKI</sequence>
<dbReference type="KEGG" id="smr:Smar_1509"/>
<evidence type="ECO:0000313" key="1">
    <source>
        <dbReference type="EMBL" id="ABN70598.1"/>
    </source>
</evidence>
<dbReference type="HOGENOM" id="CLU_1954759_0_0_2"/>
<name>A3DPN8_STAMF</name>
<reference evidence="2" key="1">
    <citation type="journal article" date="2009" name="BMC Genomics">
        <title>The complete genome sequence of Staphylothermus marinus reveals differences in sulfur metabolism among heterotrophic Crenarchaeota.</title>
        <authorList>
            <person name="Anderson I.J."/>
            <person name="Dharmarajan L."/>
            <person name="Rodriguez J."/>
            <person name="Hooper S."/>
            <person name="Porat I."/>
            <person name="Ulrich L.E."/>
            <person name="Elkins J.G."/>
            <person name="Mavromatis K."/>
            <person name="Sun H."/>
            <person name="Land M."/>
            <person name="Lapidus A."/>
            <person name="Lucas S."/>
            <person name="Barry K."/>
            <person name="Huber H."/>
            <person name="Zhulin I.B."/>
            <person name="Whitman W.B."/>
            <person name="Mukhopadhyay B."/>
            <person name="Woese C."/>
            <person name="Bristow J."/>
            <person name="Kyrpides N."/>
        </authorList>
    </citation>
    <scope>NUCLEOTIDE SEQUENCE [LARGE SCALE GENOMIC DNA]</scope>
    <source>
        <strain evidence="2">ATCC 43588 / DSM 3639 / JCM 9404 / F1</strain>
    </source>
</reference>